<evidence type="ECO:0000313" key="2">
    <source>
        <dbReference type="Proteomes" id="UP000828390"/>
    </source>
</evidence>
<evidence type="ECO:0000313" key="1">
    <source>
        <dbReference type="EMBL" id="KAH3866071.1"/>
    </source>
</evidence>
<feature type="non-terminal residue" evidence="1">
    <location>
        <position position="68"/>
    </location>
</feature>
<reference evidence="1" key="2">
    <citation type="submission" date="2020-11" db="EMBL/GenBank/DDBJ databases">
        <authorList>
            <person name="McCartney M.A."/>
            <person name="Auch B."/>
            <person name="Kono T."/>
            <person name="Mallez S."/>
            <person name="Becker A."/>
            <person name="Gohl D.M."/>
            <person name="Silverstein K.A.T."/>
            <person name="Koren S."/>
            <person name="Bechman K.B."/>
            <person name="Herman A."/>
            <person name="Abrahante J.E."/>
            <person name="Garbe J."/>
        </authorList>
    </citation>
    <scope>NUCLEOTIDE SEQUENCE</scope>
    <source>
        <strain evidence="1">Duluth1</strain>
        <tissue evidence="1">Whole animal</tissue>
    </source>
</reference>
<dbReference type="EMBL" id="JAIWYP010000002">
    <property type="protein sequence ID" value="KAH3866071.1"/>
    <property type="molecule type" value="Genomic_DNA"/>
</dbReference>
<gene>
    <name evidence="1" type="ORF">DPMN_029123</name>
</gene>
<sequence length="68" mass="7464">MFMNGQKLSKALGGGGGEDVLKKRGYNVGWVRGGYNMYKKLLGVGRGVYCGGVWGRGEVFGWNPLWYS</sequence>
<dbReference type="AlphaFoldDB" id="A0A9D4REZ2"/>
<organism evidence="1 2">
    <name type="scientific">Dreissena polymorpha</name>
    <name type="common">Zebra mussel</name>
    <name type="synonym">Mytilus polymorpha</name>
    <dbReference type="NCBI Taxonomy" id="45954"/>
    <lineage>
        <taxon>Eukaryota</taxon>
        <taxon>Metazoa</taxon>
        <taxon>Spiralia</taxon>
        <taxon>Lophotrochozoa</taxon>
        <taxon>Mollusca</taxon>
        <taxon>Bivalvia</taxon>
        <taxon>Autobranchia</taxon>
        <taxon>Heteroconchia</taxon>
        <taxon>Euheterodonta</taxon>
        <taxon>Imparidentia</taxon>
        <taxon>Neoheterodontei</taxon>
        <taxon>Myida</taxon>
        <taxon>Dreissenoidea</taxon>
        <taxon>Dreissenidae</taxon>
        <taxon>Dreissena</taxon>
    </lineage>
</organism>
<dbReference type="Proteomes" id="UP000828390">
    <property type="component" value="Unassembled WGS sequence"/>
</dbReference>
<proteinExistence type="predicted"/>
<name>A0A9D4REZ2_DREPO</name>
<keyword evidence="2" id="KW-1185">Reference proteome</keyword>
<reference evidence="1" key="1">
    <citation type="journal article" date="2019" name="bioRxiv">
        <title>The Genome of the Zebra Mussel, Dreissena polymorpha: A Resource for Invasive Species Research.</title>
        <authorList>
            <person name="McCartney M.A."/>
            <person name="Auch B."/>
            <person name="Kono T."/>
            <person name="Mallez S."/>
            <person name="Zhang Y."/>
            <person name="Obille A."/>
            <person name="Becker A."/>
            <person name="Abrahante J.E."/>
            <person name="Garbe J."/>
            <person name="Badalamenti J.P."/>
            <person name="Herman A."/>
            <person name="Mangelson H."/>
            <person name="Liachko I."/>
            <person name="Sullivan S."/>
            <person name="Sone E.D."/>
            <person name="Koren S."/>
            <person name="Silverstein K.A.T."/>
            <person name="Beckman K.B."/>
            <person name="Gohl D.M."/>
        </authorList>
    </citation>
    <scope>NUCLEOTIDE SEQUENCE</scope>
    <source>
        <strain evidence="1">Duluth1</strain>
        <tissue evidence="1">Whole animal</tissue>
    </source>
</reference>
<protein>
    <submittedName>
        <fullName evidence="1">Uncharacterized protein</fullName>
    </submittedName>
</protein>
<comment type="caution">
    <text evidence="1">The sequence shown here is derived from an EMBL/GenBank/DDBJ whole genome shotgun (WGS) entry which is preliminary data.</text>
</comment>
<accession>A0A9D4REZ2</accession>